<comment type="caution">
    <text evidence="2">The sequence shown here is derived from an EMBL/GenBank/DDBJ whole genome shotgun (WGS) entry which is preliminary data.</text>
</comment>
<feature type="transmembrane region" description="Helical" evidence="1">
    <location>
        <begin position="165"/>
        <end position="184"/>
    </location>
</feature>
<evidence type="ECO:0000313" key="2">
    <source>
        <dbReference type="EMBL" id="GAA3036046.1"/>
    </source>
</evidence>
<proteinExistence type="predicted"/>
<keyword evidence="1" id="KW-0812">Transmembrane</keyword>
<sequence length="287" mass="27960">MSLGLVAAVVAALGYGIGSVLQARAAQVQRPAGDAPPSLRSTITTMLSAVFLLGVSLDGVAFAANLVADRELPLFLAQPIVSANLIVTAIAAGLFLGVVLSMRERAAIVAVIAALVALGAAAGPQGGPASGWAGAHHGLMHAGVLVVAGVLLLTGLVLLRVAAGTAVSAAAGLMAGALFGVMAVSIRIADGIEPFAVSKLLGDPAVYAVVLAGVGGFYLFTVALQTGSVNAAAAALVVGETVIPAAVGLAILGDQVRVGWWPVAAVAFLAAVGGAVTIALAGSAQLE</sequence>
<keyword evidence="1" id="KW-1133">Transmembrane helix</keyword>
<feature type="transmembrane region" description="Helical" evidence="1">
    <location>
        <begin position="49"/>
        <end position="68"/>
    </location>
</feature>
<feature type="transmembrane region" description="Helical" evidence="1">
    <location>
        <begin position="205"/>
        <end position="225"/>
    </location>
</feature>
<dbReference type="RefSeq" id="WP_290713233.1">
    <property type="nucleotide sequence ID" value="NZ_BAAAVS010000023.1"/>
</dbReference>
<feature type="transmembrane region" description="Helical" evidence="1">
    <location>
        <begin position="106"/>
        <end position="127"/>
    </location>
</feature>
<organism evidence="2 3">
    <name type="scientific">Gordonia defluvii</name>
    <dbReference type="NCBI Taxonomy" id="283718"/>
    <lineage>
        <taxon>Bacteria</taxon>
        <taxon>Bacillati</taxon>
        <taxon>Actinomycetota</taxon>
        <taxon>Actinomycetes</taxon>
        <taxon>Mycobacteriales</taxon>
        <taxon>Gordoniaceae</taxon>
        <taxon>Gordonia</taxon>
    </lineage>
</organism>
<keyword evidence="3" id="KW-1185">Reference proteome</keyword>
<feature type="transmembrane region" description="Helical" evidence="1">
    <location>
        <begin position="231"/>
        <end position="252"/>
    </location>
</feature>
<feature type="transmembrane region" description="Helical" evidence="1">
    <location>
        <begin position="80"/>
        <end position="100"/>
    </location>
</feature>
<dbReference type="EMBL" id="BAAAVS010000023">
    <property type="protein sequence ID" value="GAA3036046.1"/>
    <property type="molecule type" value="Genomic_DNA"/>
</dbReference>
<evidence type="ECO:0000256" key="1">
    <source>
        <dbReference type="SAM" id="Phobius"/>
    </source>
</evidence>
<gene>
    <name evidence="2" type="ORF">GCM10010528_15950</name>
</gene>
<accession>A0ABP6LB41</accession>
<evidence type="ECO:0000313" key="3">
    <source>
        <dbReference type="Proteomes" id="UP001501035"/>
    </source>
</evidence>
<protein>
    <submittedName>
        <fullName evidence="2">Membrane protein</fullName>
    </submittedName>
</protein>
<name>A0ABP6LB41_9ACTN</name>
<feature type="transmembrane region" description="Helical" evidence="1">
    <location>
        <begin position="259"/>
        <end position="281"/>
    </location>
</feature>
<dbReference type="Proteomes" id="UP001501035">
    <property type="component" value="Unassembled WGS sequence"/>
</dbReference>
<dbReference type="PANTHER" id="PTHR40761">
    <property type="entry name" value="CONSERVED INTEGRAL MEMBRANE ALANINE VALINE AND LEUCINE RICH PROTEIN-RELATED"/>
    <property type="match status" value="1"/>
</dbReference>
<keyword evidence="1" id="KW-0472">Membrane</keyword>
<reference evidence="3" key="1">
    <citation type="journal article" date="2019" name="Int. J. Syst. Evol. Microbiol.">
        <title>The Global Catalogue of Microorganisms (GCM) 10K type strain sequencing project: providing services to taxonomists for standard genome sequencing and annotation.</title>
        <authorList>
            <consortium name="The Broad Institute Genomics Platform"/>
            <consortium name="The Broad Institute Genome Sequencing Center for Infectious Disease"/>
            <person name="Wu L."/>
            <person name="Ma J."/>
        </authorList>
    </citation>
    <scope>NUCLEOTIDE SEQUENCE [LARGE SCALE GENOMIC DNA]</scope>
    <source>
        <strain evidence="3">JCM 14234</strain>
    </source>
</reference>
<feature type="transmembrane region" description="Helical" evidence="1">
    <location>
        <begin position="139"/>
        <end position="159"/>
    </location>
</feature>
<dbReference type="PANTHER" id="PTHR40761:SF1">
    <property type="entry name" value="CONSERVED INTEGRAL MEMBRANE ALANINE VALINE AND LEUCINE RICH PROTEIN-RELATED"/>
    <property type="match status" value="1"/>
</dbReference>